<reference evidence="2" key="1">
    <citation type="journal article" date="2020" name="Stud. Mycol.">
        <title>101 Dothideomycetes genomes: a test case for predicting lifestyles and emergence of pathogens.</title>
        <authorList>
            <person name="Haridas S."/>
            <person name="Albert R."/>
            <person name="Binder M."/>
            <person name="Bloem J."/>
            <person name="Labutti K."/>
            <person name="Salamov A."/>
            <person name="Andreopoulos B."/>
            <person name="Baker S."/>
            <person name="Barry K."/>
            <person name="Bills G."/>
            <person name="Bluhm B."/>
            <person name="Cannon C."/>
            <person name="Castanera R."/>
            <person name="Culley D."/>
            <person name="Daum C."/>
            <person name="Ezra D."/>
            <person name="Gonzalez J."/>
            <person name="Henrissat B."/>
            <person name="Kuo A."/>
            <person name="Liang C."/>
            <person name="Lipzen A."/>
            <person name="Lutzoni F."/>
            <person name="Magnuson J."/>
            <person name="Mondo S."/>
            <person name="Nolan M."/>
            <person name="Ohm R."/>
            <person name="Pangilinan J."/>
            <person name="Park H.-J."/>
            <person name="Ramirez L."/>
            <person name="Alfaro M."/>
            <person name="Sun H."/>
            <person name="Tritt A."/>
            <person name="Yoshinaga Y."/>
            <person name="Zwiers L.-H."/>
            <person name="Turgeon B."/>
            <person name="Goodwin S."/>
            <person name="Spatafora J."/>
            <person name="Crous P."/>
            <person name="Grigoriev I."/>
        </authorList>
    </citation>
    <scope>NUCLEOTIDE SEQUENCE</scope>
    <source>
        <strain evidence="2">CBS 125425</strain>
    </source>
</reference>
<sequence length="121" mass="13667">MRAVALLPLLAFLGGVAEAHNCKQNVYYCGYNLLNKGNYYETICSTLKSAGKPQDDAHINYALFVCTEKREIFATRLLATWASVMIRGPERVIIASNRRWTCSLMAILPFVGRVWLEPVRL</sequence>
<keyword evidence="3" id="KW-1185">Reference proteome</keyword>
<proteinExistence type="predicted"/>
<gene>
    <name evidence="2" type="ORF">EJ04DRAFT_513050</name>
</gene>
<name>A0A9P4QZ17_9PLEO</name>
<evidence type="ECO:0000256" key="1">
    <source>
        <dbReference type="SAM" id="SignalP"/>
    </source>
</evidence>
<comment type="caution">
    <text evidence="2">The sequence shown here is derived from an EMBL/GenBank/DDBJ whole genome shotgun (WGS) entry which is preliminary data.</text>
</comment>
<dbReference type="OrthoDB" id="4186099at2759"/>
<dbReference type="AlphaFoldDB" id="A0A9P4QZ17"/>
<evidence type="ECO:0000313" key="2">
    <source>
        <dbReference type="EMBL" id="KAF2733676.1"/>
    </source>
</evidence>
<protein>
    <submittedName>
        <fullName evidence="2">Uncharacterized protein</fullName>
    </submittedName>
</protein>
<dbReference type="EMBL" id="ML996158">
    <property type="protein sequence ID" value="KAF2733676.1"/>
    <property type="molecule type" value="Genomic_DNA"/>
</dbReference>
<feature type="chain" id="PRO_5040124593" evidence="1">
    <location>
        <begin position="20"/>
        <end position="121"/>
    </location>
</feature>
<feature type="signal peptide" evidence="1">
    <location>
        <begin position="1"/>
        <end position="19"/>
    </location>
</feature>
<dbReference type="Proteomes" id="UP000799444">
    <property type="component" value="Unassembled WGS sequence"/>
</dbReference>
<accession>A0A9P4QZ17</accession>
<organism evidence="2 3">
    <name type="scientific">Polyplosphaeria fusca</name>
    <dbReference type="NCBI Taxonomy" id="682080"/>
    <lineage>
        <taxon>Eukaryota</taxon>
        <taxon>Fungi</taxon>
        <taxon>Dikarya</taxon>
        <taxon>Ascomycota</taxon>
        <taxon>Pezizomycotina</taxon>
        <taxon>Dothideomycetes</taxon>
        <taxon>Pleosporomycetidae</taxon>
        <taxon>Pleosporales</taxon>
        <taxon>Tetraplosphaeriaceae</taxon>
        <taxon>Polyplosphaeria</taxon>
    </lineage>
</organism>
<keyword evidence="1" id="KW-0732">Signal</keyword>
<evidence type="ECO:0000313" key="3">
    <source>
        <dbReference type="Proteomes" id="UP000799444"/>
    </source>
</evidence>